<feature type="region of interest" description="Disordered" evidence="1">
    <location>
        <begin position="254"/>
        <end position="283"/>
    </location>
</feature>
<name>B8HIT5_PSECP</name>
<dbReference type="Proteomes" id="UP000002505">
    <property type="component" value="Plasmid pACHL01"/>
</dbReference>
<reference evidence="2" key="1">
    <citation type="submission" date="2009-01" db="EMBL/GenBank/DDBJ databases">
        <title>Complete sequence of plasmid1 of Arthrobacter chlorophenolicus A6.</title>
        <authorList>
            <consortium name="US DOE Joint Genome Institute"/>
            <person name="Lucas S."/>
            <person name="Copeland A."/>
            <person name="Lapidus A."/>
            <person name="Glavina del Rio T."/>
            <person name="Tice H."/>
            <person name="Bruce D."/>
            <person name="Goodwin L."/>
            <person name="Pitluck S."/>
            <person name="Goltsman E."/>
            <person name="Clum A."/>
            <person name="Larimer F."/>
            <person name="Land M."/>
            <person name="Hauser L."/>
            <person name="Kyrpides N."/>
            <person name="Mikhailova N."/>
            <person name="Jansson J."/>
            <person name="Richardson P."/>
        </authorList>
    </citation>
    <scope>NUCLEOTIDE SEQUENCE [LARGE SCALE GENOMIC DNA]</scope>
    <source>
        <strain evidence="2">A6</strain>
        <plasmid evidence="2">pACHL01</plasmid>
    </source>
</reference>
<feature type="compositionally biased region" description="Pro residues" evidence="1">
    <location>
        <begin position="265"/>
        <end position="279"/>
    </location>
</feature>
<organism evidence="2 3">
    <name type="scientific">Pseudarthrobacter chlorophenolicus (strain ATCC 700700 / DSM 12829 / CIP 107037 / JCM 12360 / KCTC 9906 / NCIMB 13794 / A6)</name>
    <name type="common">Arthrobacter chlorophenolicus</name>
    <dbReference type="NCBI Taxonomy" id="452863"/>
    <lineage>
        <taxon>Bacteria</taxon>
        <taxon>Bacillati</taxon>
        <taxon>Actinomycetota</taxon>
        <taxon>Actinomycetes</taxon>
        <taxon>Micrococcales</taxon>
        <taxon>Micrococcaceae</taxon>
        <taxon>Pseudarthrobacter</taxon>
    </lineage>
</organism>
<feature type="compositionally biased region" description="Pro residues" evidence="1">
    <location>
        <begin position="527"/>
        <end position="539"/>
    </location>
</feature>
<feature type="compositionally biased region" description="Pro residues" evidence="1">
    <location>
        <begin position="474"/>
        <end position="502"/>
    </location>
</feature>
<dbReference type="EMBL" id="CP001342">
    <property type="protein sequence ID" value="ACL42332.1"/>
    <property type="molecule type" value="Genomic_DNA"/>
</dbReference>
<evidence type="ECO:0000313" key="2">
    <source>
        <dbReference type="EMBL" id="ACL42332.1"/>
    </source>
</evidence>
<geneLocation type="plasmid" evidence="2 3">
    <name>pACHL01</name>
</geneLocation>
<proteinExistence type="predicted"/>
<protein>
    <submittedName>
        <fullName evidence="2">Uncharacterized protein</fullName>
    </submittedName>
</protein>
<dbReference type="KEGG" id="ach:Achl_4381"/>
<dbReference type="OrthoDB" id="4902581at2"/>
<evidence type="ECO:0000313" key="3">
    <source>
        <dbReference type="Proteomes" id="UP000002505"/>
    </source>
</evidence>
<dbReference type="HOGENOM" id="CLU_504955_0_0_11"/>
<accession>B8HIT5</accession>
<keyword evidence="3" id="KW-1185">Reference proteome</keyword>
<evidence type="ECO:0000256" key="1">
    <source>
        <dbReference type="SAM" id="MobiDB-lite"/>
    </source>
</evidence>
<gene>
    <name evidence="2" type="ordered locus">Achl_4381</name>
</gene>
<dbReference type="AlphaFoldDB" id="B8HIT5"/>
<feature type="region of interest" description="Disordered" evidence="1">
    <location>
        <begin position="459"/>
        <end position="539"/>
    </location>
</feature>
<keyword evidence="2" id="KW-0614">Plasmid</keyword>
<sequence>MGPFRFTQKSVPALLTGTGIITAIAAATTAALVMIGMPPAVEAGPPAPAAPHIVTADWKLAPATAVLTEALNNPPAGWAKQGDLQQLVTAPLPYSCPQPAMAPSVSLARTYTSGGTRFQVATLAYTAGIGAEAMQRQAANAYICAGAETGLTLWSVNGPGLDARQAITNRGGVRAAVLSFRRGDVITYVTGAPSDPLQTLAKAFDDALTGPLSKVCVNPGSTAADATRSPWSAAGYSQFTQEAKVAIPEVPLPATGQETATPSAPASPAPAAGPAPTPAPTTGAAFIRVPIPAPGLVTRTAEPMDRPSFPVSPAMPAAVPEPAEPQAPAAKATTEATLQVPASDTGGPGCGWAFTGMKPLAFDETAATKASTVLLEQARTKLEADAKAWQANVVTYWTDYARYKKDAEAYNAYTARVDEVNKAWSAISATWDTYNRAVEDREQKTAQRAEFIARQNQARKDFETKQAQCAAAPAPSPTATPSPSPSPTGTPSPSPTTSPSPAPTETALPGCPADRPAILDQTAPEVPSEPTPPADPTKK</sequence>
<dbReference type="RefSeq" id="WP_012623349.1">
    <property type="nucleotide sequence ID" value="NC_011879.1"/>
</dbReference>